<dbReference type="AlphaFoldDB" id="A0A8S1LDI9"/>
<gene>
    <name evidence="3" type="ORF">PSON_ATCC_30995.1.T0180079</name>
</gene>
<organism evidence="3 4">
    <name type="scientific">Paramecium sonneborni</name>
    <dbReference type="NCBI Taxonomy" id="65129"/>
    <lineage>
        <taxon>Eukaryota</taxon>
        <taxon>Sar</taxon>
        <taxon>Alveolata</taxon>
        <taxon>Ciliophora</taxon>
        <taxon>Intramacronucleata</taxon>
        <taxon>Oligohymenophorea</taxon>
        <taxon>Peniculida</taxon>
        <taxon>Parameciidae</taxon>
        <taxon>Paramecium</taxon>
    </lineage>
</organism>
<feature type="region of interest" description="Disordered" evidence="1">
    <location>
        <begin position="114"/>
        <end position="135"/>
    </location>
</feature>
<feature type="compositionally biased region" description="Basic and acidic residues" evidence="1">
    <location>
        <begin position="126"/>
        <end position="135"/>
    </location>
</feature>
<evidence type="ECO:0000313" key="3">
    <source>
        <dbReference type="EMBL" id="CAD8063613.1"/>
    </source>
</evidence>
<feature type="chain" id="PRO_5035930824" evidence="2">
    <location>
        <begin position="23"/>
        <end position="257"/>
    </location>
</feature>
<keyword evidence="2" id="KW-0732">Signal</keyword>
<feature type="signal peptide" evidence="2">
    <location>
        <begin position="1"/>
        <end position="22"/>
    </location>
</feature>
<evidence type="ECO:0000256" key="1">
    <source>
        <dbReference type="SAM" id="MobiDB-lite"/>
    </source>
</evidence>
<name>A0A8S1LDI9_9CILI</name>
<evidence type="ECO:0000256" key="2">
    <source>
        <dbReference type="SAM" id="SignalP"/>
    </source>
</evidence>
<protein>
    <submittedName>
        <fullName evidence="3">Uncharacterized protein</fullName>
    </submittedName>
</protein>
<sequence length="257" mass="31329">MANLLQKFCLLIFFSLFRKLIKFELAIRITQEILRIFVTNIKQVYLQGLKKNIKKQCIKQEQNIKELLQNNQQDTIIQFFCLFDFHLFQTGMISQNQLLDLIAFELIRKKAQQDQQESSSDDEEAEKAYFEKSREQTKQQIEGTYNVEEEKQKLEKQLLIIIYQMQLNSQKLMWINMDLIKVQLKKKKKFQIKNFKIEINNSKKRNKTNYRNQKRENYKQNQLKKLILMNIYFLQNKQKKQQIVLFFTLLDWYKQSK</sequence>
<comment type="caution">
    <text evidence="3">The sequence shown here is derived from an EMBL/GenBank/DDBJ whole genome shotgun (WGS) entry which is preliminary data.</text>
</comment>
<dbReference type="Proteomes" id="UP000692954">
    <property type="component" value="Unassembled WGS sequence"/>
</dbReference>
<proteinExistence type="predicted"/>
<keyword evidence="4" id="KW-1185">Reference proteome</keyword>
<reference evidence="3" key="1">
    <citation type="submission" date="2021-01" db="EMBL/GenBank/DDBJ databases">
        <authorList>
            <consortium name="Genoscope - CEA"/>
            <person name="William W."/>
        </authorList>
    </citation>
    <scope>NUCLEOTIDE SEQUENCE</scope>
</reference>
<evidence type="ECO:0000313" key="4">
    <source>
        <dbReference type="Proteomes" id="UP000692954"/>
    </source>
</evidence>
<dbReference type="EMBL" id="CAJJDN010000018">
    <property type="protein sequence ID" value="CAD8063613.1"/>
    <property type="molecule type" value="Genomic_DNA"/>
</dbReference>
<accession>A0A8S1LDI9</accession>